<reference evidence="2 3" key="1">
    <citation type="submission" date="2019-08" db="EMBL/GenBank/DDBJ databases">
        <title>Bradymonadales sp. TMQ2.</title>
        <authorList>
            <person name="Liang Q."/>
        </authorList>
    </citation>
    <scope>NUCLEOTIDE SEQUENCE [LARGE SCALE GENOMIC DNA]</scope>
    <source>
        <strain evidence="2 3">TMQ2</strain>
    </source>
</reference>
<feature type="chain" id="PRO_5022966514" evidence="1">
    <location>
        <begin position="24"/>
        <end position="445"/>
    </location>
</feature>
<evidence type="ECO:0000313" key="3">
    <source>
        <dbReference type="Proteomes" id="UP000321046"/>
    </source>
</evidence>
<sequence length="445" mass="47619">MPTKLATLLPALCALTLAAGSLACSTSESNSRAGAPGVGELAHVDTAAITPFRLARIALGKGFEVRVDESGLWASTPYGGEECGGARVEVTYVVTHLDRDEVKTSGDACQFWRYVKTLELPSEVPTQARLVCDTWVPSESDASETDCDAIIGSFALADAPDPGELAALEAPEVRERVVPSLFNQPGEHEVFVPGADAWMPYIYVGSVDLGLPGEVLVVGSDRITSGVFLSLFFENEAGMFVENEIDYVDGRLWAGPLSDGSGEPADLFAQVRDDSAEGPVQRCVRYALSEGFYRLSPEDCPDVDARGRLIYMDGPSGAEGAAPPEDPNRYTQLHIKMTIEVDGDVKSRPQIISMPGKPVSVSQKSGGERPIHMQLQITPTFVGEDIALAGSLEGKAGEEVELAQAIDAQVALGEAMALEFELDGMAYEIEVVVTKSEYQREGRVQ</sequence>
<dbReference type="EMBL" id="VOSL01000059">
    <property type="protein sequence ID" value="TXD33802.1"/>
    <property type="molecule type" value="Genomic_DNA"/>
</dbReference>
<proteinExistence type="predicted"/>
<feature type="signal peptide" evidence="1">
    <location>
        <begin position="1"/>
        <end position="23"/>
    </location>
</feature>
<dbReference type="RefSeq" id="WP_146975624.1">
    <property type="nucleotide sequence ID" value="NZ_VOSL01000059.1"/>
</dbReference>
<dbReference type="Proteomes" id="UP000321046">
    <property type="component" value="Unassembled WGS sequence"/>
</dbReference>
<protein>
    <submittedName>
        <fullName evidence="2">Uncharacterized protein</fullName>
    </submittedName>
</protein>
<gene>
    <name evidence="2" type="ORF">FRC96_15130</name>
</gene>
<accession>A0A5C6X963</accession>
<organism evidence="2 3">
    <name type="scientific">Lujinxingia vulgaris</name>
    <dbReference type="NCBI Taxonomy" id="2600176"/>
    <lineage>
        <taxon>Bacteria</taxon>
        <taxon>Deltaproteobacteria</taxon>
        <taxon>Bradymonadales</taxon>
        <taxon>Lujinxingiaceae</taxon>
        <taxon>Lujinxingia</taxon>
    </lineage>
</organism>
<evidence type="ECO:0000313" key="2">
    <source>
        <dbReference type="EMBL" id="TXD33802.1"/>
    </source>
</evidence>
<name>A0A5C6X963_9DELT</name>
<keyword evidence="1" id="KW-0732">Signal</keyword>
<dbReference type="PROSITE" id="PS51257">
    <property type="entry name" value="PROKAR_LIPOPROTEIN"/>
    <property type="match status" value="1"/>
</dbReference>
<comment type="caution">
    <text evidence="2">The sequence shown here is derived from an EMBL/GenBank/DDBJ whole genome shotgun (WGS) entry which is preliminary data.</text>
</comment>
<dbReference type="AlphaFoldDB" id="A0A5C6X963"/>
<evidence type="ECO:0000256" key="1">
    <source>
        <dbReference type="SAM" id="SignalP"/>
    </source>
</evidence>
<dbReference type="OrthoDB" id="9817135at2"/>